<evidence type="ECO:0000256" key="1">
    <source>
        <dbReference type="SAM" id="Phobius"/>
    </source>
</evidence>
<dbReference type="STRING" id="1420851.AU255_00310"/>
<accession>A0A1V8M4S0</accession>
<dbReference type="EMBL" id="LPUF01000001">
    <property type="protein sequence ID" value="OQK16393.1"/>
    <property type="molecule type" value="Genomic_DNA"/>
</dbReference>
<organism evidence="3 4">
    <name type="scientific">Methyloprofundus sedimenti</name>
    <dbReference type="NCBI Taxonomy" id="1420851"/>
    <lineage>
        <taxon>Bacteria</taxon>
        <taxon>Pseudomonadati</taxon>
        <taxon>Pseudomonadota</taxon>
        <taxon>Gammaproteobacteria</taxon>
        <taxon>Methylococcales</taxon>
        <taxon>Methylococcaceae</taxon>
        <taxon>Methyloprofundus</taxon>
    </lineage>
</organism>
<feature type="transmembrane region" description="Helical" evidence="1">
    <location>
        <begin position="161"/>
        <end position="178"/>
    </location>
</feature>
<feature type="signal peptide" evidence="2">
    <location>
        <begin position="1"/>
        <end position="24"/>
    </location>
</feature>
<keyword evidence="1" id="KW-0472">Membrane</keyword>
<reference evidence="3 4" key="1">
    <citation type="submission" date="2015-12" db="EMBL/GenBank/DDBJ databases">
        <authorList>
            <person name="Shamseldin A."/>
            <person name="Moawad H."/>
            <person name="Abd El-Rahim W.M."/>
            <person name="Sadowsky M.J."/>
        </authorList>
    </citation>
    <scope>NUCLEOTIDE SEQUENCE [LARGE SCALE GENOMIC DNA]</scope>
    <source>
        <strain evidence="3 4">WF1</strain>
    </source>
</reference>
<evidence type="ECO:0000256" key="2">
    <source>
        <dbReference type="SAM" id="SignalP"/>
    </source>
</evidence>
<keyword evidence="2" id="KW-0732">Signal</keyword>
<sequence length="197" mass="21846">MTNSIMRKNFIALLGMLFSATLWAHGGAAGTDTDQCKFELEPEHWIHYTAYQPLAYPAEDFCGNIPDTGTLTQLVFDYQDVRYRNRAVEFEVTKEPEGTRVFFQEAKKHKSGTVVLTLPNGVAEPGKYLIHITLVGADGQNLDAHMSFVAGKGMSTSSTSLFMYFLFGLAGLYVLYLSHAGFKSKVDDILGNKAKDE</sequence>
<dbReference type="Proteomes" id="UP000191980">
    <property type="component" value="Unassembled WGS sequence"/>
</dbReference>
<gene>
    <name evidence="3" type="ORF">AU255_00310</name>
</gene>
<proteinExistence type="predicted"/>
<name>A0A1V8M4S0_9GAMM</name>
<evidence type="ECO:0000313" key="4">
    <source>
        <dbReference type="Proteomes" id="UP000191980"/>
    </source>
</evidence>
<keyword evidence="1" id="KW-1133">Transmembrane helix</keyword>
<feature type="chain" id="PRO_5010705894" evidence="2">
    <location>
        <begin position="25"/>
        <end position="197"/>
    </location>
</feature>
<keyword evidence="4" id="KW-1185">Reference proteome</keyword>
<dbReference type="RefSeq" id="WP_233144510.1">
    <property type="nucleotide sequence ID" value="NZ_LPUF01000001.1"/>
</dbReference>
<comment type="caution">
    <text evidence="3">The sequence shown here is derived from an EMBL/GenBank/DDBJ whole genome shotgun (WGS) entry which is preliminary data.</text>
</comment>
<dbReference type="AlphaFoldDB" id="A0A1V8M4S0"/>
<keyword evidence="1" id="KW-0812">Transmembrane</keyword>
<protein>
    <submittedName>
        <fullName evidence="3">Uncharacterized protein</fullName>
    </submittedName>
</protein>
<evidence type="ECO:0000313" key="3">
    <source>
        <dbReference type="EMBL" id="OQK16393.1"/>
    </source>
</evidence>